<dbReference type="InterPro" id="IPR010998">
    <property type="entry name" value="Integrase_recombinase_N"/>
</dbReference>
<organism evidence="7 8">
    <name type="scientific">Mycobacterium intermedium</name>
    <dbReference type="NCBI Taxonomy" id="28445"/>
    <lineage>
        <taxon>Bacteria</taxon>
        <taxon>Bacillati</taxon>
        <taxon>Actinomycetota</taxon>
        <taxon>Actinomycetes</taxon>
        <taxon>Mycobacteriales</taxon>
        <taxon>Mycobacteriaceae</taxon>
        <taxon>Mycobacterium</taxon>
        <taxon>Mycobacterium simiae complex</taxon>
    </lineage>
</organism>
<dbReference type="Gene3D" id="1.10.443.10">
    <property type="entry name" value="Intergrase catalytic core"/>
    <property type="match status" value="1"/>
</dbReference>
<dbReference type="GO" id="GO:0006310">
    <property type="term" value="P:DNA recombination"/>
    <property type="evidence" value="ECO:0007669"/>
    <property type="project" value="UniProtKB-KW"/>
</dbReference>
<keyword evidence="1" id="KW-0229">DNA integration</keyword>
<evidence type="ECO:0000256" key="4">
    <source>
        <dbReference type="PROSITE-ProRule" id="PRU01248"/>
    </source>
</evidence>
<dbReference type="SUPFAM" id="SSF56349">
    <property type="entry name" value="DNA breaking-rejoining enzymes"/>
    <property type="match status" value="1"/>
</dbReference>
<evidence type="ECO:0000256" key="3">
    <source>
        <dbReference type="ARBA" id="ARBA00023172"/>
    </source>
</evidence>
<keyword evidence="8" id="KW-1185">Reference proteome</keyword>
<protein>
    <submittedName>
        <fullName evidence="7">Integrase</fullName>
    </submittedName>
</protein>
<dbReference type="PANTHER" id="PTHR30349:SF81">
    <property type="entry name" value="TYROSINE RECOMBINASE XERC"/>
    <property type="match status" value="1"/>
</dbReference>
<evidence type="ECO:0000259" key="6">
    <source>
        <dbReference type="PROSITE" id="PS51900"/>
    </source>
</evidence>
<dbReference type="InterPro" id="IPR044068">
    <property type="entry name" value="CB"/>
</dbReference>
<dbReference type="GO" id="GO:0003677">
    <property type="term" value="F:DNA binding"/>
    <property type="evidence" value="ECO:0007669"/>
    <property type="project" value="UniProtKB-UniRule"/>
</dbReference>
<dbReference type="Pfam" id="PF00589">
    <property type="entry name" value="Phage_integrase"/>
    <property type="match status" value="1"/>
</dbReference>
<proteinExistence type="predicted"/>
<dbReference type="InterPro" id="IPR002104">
    <property type="entry name" value="Integrase_catalytic"/>
</dbReference>
<dbReference type="InterPro" id="IPR004107">
    <property type="entry name" value="Integrase_SAM-like_N"/>
</dbReference>
<dbReference type="InterPro" id="IPR011010">
    <property type="entry name" value="DNA_brk_join_enz"/>
</dbReference>
<accession>A0A1E3S051</accession>
<dbReference type="RefSeq" id="WP_069422627.1">
    <property type="nucleotide sequence ID" value="NZ_CBCRZH010000181.1"/>
</dbReference>
<keyword evidence="3" id="KW-0233">DNA recombination</keyword>
<dbReference type="PANTHER" id="PTHR30349">
    <property type="entry name" value="PHAGE INTEGRASE-RELATED"/>
    <property type="match status" value="1"/>
</dbReference>
<dbReference type="GO" id="GO:0015074">
    <property type="term" value="P:DNA integration"/>
    <property type="evidence" value="ECO:0007669"/>
    <property type="project" value="UniProtKB-KW"/>
</dbReference>
<comment type="caution">
    <text evidence="7">The sequence shown here is derived from an EMBL/GenBank/DDBJ whole genome shotgun (WGS) entry which is preliminary data.</text>
</comment>
<dbReference type="EMBL" id="MVHT01000178">
    <property type="protein sequence ID" value="ORA89614.1"/>
    <property type="molecule type" value="Genomic_DNA"/>
</dbReference>
<evidence type="ECO:0000256" key="2">
    <source>
        <dbReference type="ARBA" id="ARBA00023125"/>
    </source>
</evidence>
<feature type="domain" description="Core-binding (CB)" evidence="6">
    <location>
        <begin position="2"/>
        <end position="95"/>
    </location>
</feature>
<name>A0A1E3S051_MYCIE</name>
<dbReference type="PROSITE" id="PS51900">
    <property type="entry name" value="CB"/>
    <property type="match status" value="1"/>
</dbReference>
<dbReference type="AlphaFoldDB" id="A0A1E3S051"/>
<dbReference type="InterPro" id="IPR050090">
    <property type="entry name" value="Tyrosine_recombinase_XerCD"/>
</dbReference>
<evidence type="ECO:0000259" key="5">
    <source>
        <dbReference type="PROSITE" id="PS51898"/>
    </source>
</evidence>
<gene>
    <name evidence="7" type="ORF">BST27_29850</name>
</gene>
<dbReference type="PROSITE" id="PS51898">
    <property type="entry name" value="TYR_RECOMBINASE"/>
    <property type="match status" value="1"/>
</dbReference>
<dbReference type="STRING" id="28445.BHQ20_29230"/>
<dbReference type="InterPro" id="IPR013762">
    <property type="entry name" value="Integrase-like_cat_sf"/>
</dbReference>
<feature type="domain" description="Tyr recombinase" evidence="5">
    <location>
        <begin position="119"/>
        <end position="304"/>
    </location>
</feature>
<sequence length="329" mass="36796">MTALAPTLQAFFTDRLRQQRHASDETVRAYRDTWRLLLGFATARTGKQPSLLGIDDIDSDLIAAFLDHLEHDRHNSVRTRNARLSAIHSLFHFAAPRHPEHAATISRVLAMPSKRFERALVTYLTVEEVEALLAAPDPTTRTGRRDRALILLMVQTGLRISELIMLRGNDIHLGAGAHVACHGKGRKDRITPLTKSTINALREWMSESSIKATDPIFPTRTGKPMSRDAIEHRLTHHQDAAALACPSLNTKHVTAHVLRHTAAMRLLEAGVDTTVIALWLGHERVDTTAIYLHAHLDIKEKALARTTPPNVEIGRYRPKDTLLAFLETL</sequence>
<evidence type="ECO:0000313" key="7">
    <source>
        <dbReference type="EMBL" id="ORA89614.1"/>
    </source>
</evidence>
<reference evidence="7 8" key="1">
    <citation type="submission" date="2017-02" db="EMBL/GenBank/DDBJ databases">
        <title>The new phylogeny of genus Mycobacterium.</title>
        <authorList>
            <person name="Tortoli E."/>
            <person name="Trovato A."/>
            <person name="Cirillo D.M."/>
        </authorList>
    </citation>
    <scope>NUCLEOTIDE SEQUENCE [LARGE SCALE GENOMIC DNA]</scope>
    <source>
        <strain evidence="7 8">DSM 44049</strain>
    </source>
</reference>
<dbReference type="OrthoDB" id="9801717at2"/>
<dbReference type="Pfam" id="PF02899">
    <property type="entry name" value="Phage_int_SAM_1"/>
    <property type="match status" value="1"/>
</dbReference>
<keyword evidence="2 4" id="KW-0238">DNA-binding</keyword>
<evidence type="ECO:0000256" key="1">
    <source>
        <dbReference type="ARBA" id="ARBA00022908"/>
    </source>
</evidence>
<dbReference type="Proteomes" id="UP000192739">
    <property type="component" value="Unassembled WGS sequence"/>
</dbReference>
<dbReference type="Gene3D" id="1.10.150.130">
    <property type="match status" value="1"/>
</dbReference>
<evidence type="ECO:0000313" key="8">
    <source>
        <dbReference type="Proteomes" id="UP000192739"/>
    </source>
</evidence>